<name>A0A672FAU6_SALFA</name>
<dbReference type="Pfam" id="PF00059">
    <property type="entry name" value="Lectin_C"/>
    <property type="match status" value="1"/>
</dbReference>
<evidence type="ECO:0000313" key="4">
    <source>
        <dbReference type="Ensembl" id="ENSSFAP00005002747.1"/>
    </source>
</evidence>
<keyword evidence="5" id="KW-1185">Reference proteome</keyword>
<sequence length="204" mass="23171">MKTVLLLSLLLAAASAGQMIHGSWLHHSAWKKGQKGNSCSVLFMCRVESSVSDNCCSHVRREEDHRASVTDSFCLSAARSNSCPYSWSSYNSRCFKFFDTAMTWYNAEIHCYNLGGHLASVSNPREYGFVQSLAHSQTYVWLGGFRLQGRWIWLDGQGFYYTNWYSSVSNSGYDCMYLHNTYGWRNTGCTNSYSFICSMNPFGC</sequence>
<evidence type="ECO:0000313" key="5">
    <source>
        <dbReference type="Proteomes" id="UP000472267"/>
    </source>
</evidence>
<evidence type="ECO:0000256" key="2">
    <source>
        <dbReference type="SAM" id="SignalP"/>
    </source>
</evidence>
<proteinExistence type="predicted"/>
<dbReference type="Proteomes" id="UP000472267">
    <property type="component" value="Unassembled WGS sequence"/>
</dbReference>
<dbReference type="SUPFAM" id="SSF56436">
    <property type="entry name" value="C-type lectin-like"/>
    <property type="match status" value="1"/>
</dbReference>
<dbReference type="Ensembl" id="ENSSFAT00005002967.1">
    <property type="protein sequence ID" value="ENSSFAP00005002747.1"/>
    <property type="gene ID" value="ENSSFAG00005001931.1"/>
</dbReference>
<evidence type="ECO:0000259" key="3">
    <source>
        <dbReference type="PROSITE" id="PS50041"/>
    </source>
</evidence>
<keyword evidence="2" id="KW-0732">Signal</keyword>
<evidence type="ECO:0000256" key="1">
    <source>
        <dbReference type="ARBA" id="ARBA00023157"/>
    </source>
</evidence>
<dbReference type="PROSITE" id="PS50041">
    <property type="entry name" value="C_TYPE_LECTIN_2"/>
    <property type="match status" value="1"/>
</dbReference>
<keyword evidence="1" id="KW-1015">Disulfide bond</keyword>
<feature type="signal peptide" evidence="2">
    <location>
        <begin position="1"/>
        <end position="16"/>
    </location>
</feature>
<dbReference type="InterPro" id="IPR050111">
    <property type="entry name" value="C-type_lectin/snaclec_domain"/>
</dbReference>
<feature type="domain" description="C-type lectin" evidence="3">
    <location>
        <begin position="90"/>
        <end position="198"/>
    </location>
</feature>
<dbReference type="PANTHER" id="PTHR22803">
    <property type="entry name" value="MANNOSE, PHOSPHOLIPASE, LECTIN RECEPTOR RELATED"/>
    <property type="match status" value="1"/>
</dbReference>
<feature type="chain" id="PRO_5025584448" description="C-type lectin domain-containing protein" evidence="2">
    <location>
        <begin position="17"/>
        <end position="204"/>
    </location>
</feature>
<organism evidence="4 5">
    <name type="scientific">Salarias fasciatus</name>
    <name type="common">Jewelled blenny</name>
    <name type="synonym">Blennius fasciatus</name>
    <dbReference type="NCBI Taxonomy" id="181472"/>
    <lineage>
        <taxon>Eukaryota</taxon>
        <taxon>Metazoa</taxon>
        <taxon>Chordata</taxon>
        <taxon>Craniata</taxon>
        <taxon>Vertebrata</taxon>
        <taxon>Euteleostomi</taxon>
        <taxon>Actinopterygii</taxon>
        <taxon>Neopterygii</taxon>
        <taxon>Teleostei</taxon>
        <taxon>Neoteleostei</taxon>
        <taxon>Acanthomorphata</taxon>
        <taxon>Ovalentaria</taxon>
        <taxon>Blenniimorphae</taxon>
        <taxon>Blenniiformes</taxon>
        <taxon>Blennioidei</taxon>
        <taxon>Blenniidae</taxon>
        <taxon>Salariinae</taxon>
        <taxon>Salarias</taxon>
    </lineage>
</organism>
<dbReference type="PROSITE" id="PS00615">
    <property type="entry name" value="C_TYPE_LECTIN_1"/>
    <property type="match status" value="1"/>
</dbReference>
<accession>A0A672FAU6</accession>
<dbReference type="CDD" id="cd00037">
    <property type="entry name" value="CLECT"/>
    <property type="match status" value="1"/>
</dbReference>
<dbReference type="InterPro" id="IPR018378">
    <property type="entry name" value="C-type_lectin_CS"/>
</dbReference>
<dbReference type="InterPro" id="IPR001304">
    <property type="entry name" value="C-type_lectin-like"/>
</dbReference>
<reference evidence="4" key="2">
    <citation type="submission" date="2025-09" db="UniProtKB">
        <authorList>
            <consortium name="Ensembl"/>
        </authorList>
    </citation>
    <scope>IDENTIFICATION</scope>
</reference>
<dbReference type="InterPro" id="IPR016186">
    <property type="entry name" value="C-type_lectin-like/link_sf"/>
</dbReference>
<dbReference type="InterPro" id="IPR016187">
    <property type="entry name" value="CTDL_fold"/>
</dbReference>
<dbReference type="SMART" id="SM00034">
    <property type="entry name" value="CLECT"/>
    <property type="match status" value="1"/>
</dbReference>
<dbReference type="AlphaFoldDB" id="A0A672FAU6"/>
<dbReference type="InParanoid" id="A0A672FAU6"/>
<protein>
    <recommendedName>
        <fullName evidence="3">C-type lectin domain-containing protein</fullName>
    </recommendedName>
</protein>
<reference evidence="4" key="1">
    <citation type="submission" date="2025-08" db="UniProtKB">
        <authorList>
            <consortium name="Ensembl"/>
        </authorList>
    </citation>
    <scope>IDENTIFICATION</scope>
</reference>
<dbReference type="OMA" id="ENEQMPA"/>
<dbReference type="Gene3D" id="3.10.100.10">
    <property type="entry name" value="Mannose-Binding Protein A, subunit A"/>
    <property type="match status" value="1"/>
</dbReference>